<reference evidence="1 2" key="1">
    <citation type="journal article" date="2014" name="Nat. Genet.">
        <title>Genome sequence of the hot pepper provides insights into the evolution of pungency in Capsicum species.</title>
        <authorList>
            <person name="Kim S."/>
            <person name="Park M."/>
            <person name="Yeom S.I."/>
            <person name="Kim Y.M."/>
            <person name="Lee J.M."/>
            <person name="Lee H.A."/>
            <person name="Seo E."/>
            <person name="Choi J."/>
            <person name="Cheong K."/>
            <person name="Kim K.T."/>
            <person name="Jung K."/>
            <person name="Lee G.W."/>
            <person name="Oh S.K."/>
            <person name="Bae C."/>
            <person name="Kim S.B."/>
            <person name="Lee H.Y."/>
            <person name="Kim S.Y."/>
            <person name="Kim M.S."/>
            <person name="Kang B.C."/>
            <person name="Jo Y.D."/>
            <person name="Yang H.B."/>
            <person name="Jeong H.J."/>
            <person name="Kang W.H."/>
            <person name="Kwon J.K."/>
            <person name="Shin C."/>
            <person name="Lim J.Y."/>
            <person name="Park J.H."/>
            <person name="Huh J.H."/>
            <person name="Kim J.S."/>
            <person name="Kim B.D."/>
            <person name="Cohen O."/>
            <person name="Paran I."/>
            <person name="Suh M.C."/>
            <person name="Lee S.B."/>
            <person name="Kim Y.K."/>
            <person name="Shin Y."/>
            <person name="Noh S.J."/>
            <person name="Park J."/>
            <person name="Seo Y.S."/>
            <person name="Kwon S.Y."/>
            <person name="Kim H.A."/>
            <person name="Park J.M."/>
            <person name="Kim H.J."/>
            <person name="Choi S.B."/>
            <person name="Bosland P.W."/>
            <person name="Reeves G."/>
            <person name="Jo S.H."/>
            <person name="Lee B.W."/>
            <person name="Cho H.T."/>
            <person name="Choi H.S."/>
            <person name="Lee M.S."/>
            <person name="Yu Y."/>
            <person name="Do Choi Y."/>
            <person name="Park B.S."/>
            <person name="van Deynze A."/>
            <person name="Ashrafi H."/>
            <person name="Hill T."/>
            <person name="Kim W.T."/>
            <person name="Pai H.S."/>
            <person name="Ahn H.K."/>
            <person name="Yeam I."/>
            <person name="Giovannoni J.J."/>
            <person name="Rose J.K."/>
            <person name="Sorensen I."/>
            <person name="Lee S.J."/>
            <person name="Kim R.W."/>
            <person name="Choi I.Y."/>
            <person name="Choi B.S."/>
            <person name="Lim J.S."/>
            <person name="Lee Y.H."/>
            <person name="Choi D."/>
        </authorList>
    </citation>
    <scope>NUCLEOTIDE SEQUENCE [LARGE SCALE GENOMIC DNA]</scope>
    <source>
        <strain evidence="2">cv. CM334</strain>
    </source>
</reference>
<evidence type="ECO:0000313" key="1">
    <source>
        <dbReference type="EMBL" id="PHT95051.1"/>
    </source>
</evidence>
<gene>
    <name evidence="1" type="ORF">T459_02933</name>
</gene>
<evidence type="ECO:0000313" key="2">
    <source>
        <dbReference type="Proteomes" id="UP000222542"/>
    </source>
</evidence>
<name>A0A2G3ALD7_CAPAN</name>
<dbReference type="STRING" id="4072.A0A2G3ALD7"/>
<sequence>MSEMVSDSSEVVSVVSKDLKELLQSDSDEIPRSLKQLPKIARYEEFSNSVVRVSLALTVGILRGYGSENKSEIEEVGASSFIDMDRMMSTVGTRFVSVVVVLWDGSLAIICGNDVLAGDPGVAPGSCSSRKESKPLNSRSASLFLMNYFPTIAVQNGACKEHSTQLVDTAAAGYKAAGNMMPNYVAVNFYMVLKYLLLTDAGAITKDFQC</sequence>
<proteinExistence type="predicted"/>
<comment type="caution">
    <text evidence="1">The sequence shown here is derived from an EMBL/GenBank/DDBJ whole genome shotgun (WGS) entry which is preliminary data.</text>
</comment>
<organism evidence="1 2">
    <name type="scientific">Capsicum annuum</name>
    <name type="common">Capsicum pepper</name>
    <dbReference type="NCBI Taxonomy" id="4072"/>
    <lineage>
        <taxon>Eukaryota</taxon>
        <taxon>Viridiplantae</taxon>
        <taxon>Streptophyta</taxon>
        <taxon>Embryophyta</taxon>
        <taxon>Tracheophyta</taxon>
        <taxon>Spermatophyta</taxon>
        <taxon>Magnoliopsida</taxon>
        <taxon>eudicotyledons</taxon>
        <taxon>Gunneridae</taxon>
        <taxon>Pentapetalae</taxon>
        <taxon>asterids</taxon>
        <taxon>lamiids</taxon>
        <taxon>Solanales</taxon>
        <taxon>Solanaceae</taxon>
        <taxon>Solanoideae</taxon>
        <taxon>Capsiceae</taxon>
        <taxon>Capsicum</taxon>
    </lineage>
</organism>
<dbReference type="GO" id="GO:0008081">
    <property type="term" value="F:phosphoric diester hydrolase activity"/>
    <property type="evidence" value="ECO:0000318"/>
    <property type="project" value="GO_Central"/>
</dbReference>
<dbReference type="Pfam" id="PF26178">
    <property type="entry name" value="PI-PLC_cat"/>
    <property type="match status" value="1"/>
</dbReference>
<dbReference type="PANTHER" id="PTHR21477:SF12">
    <property type="entry name" value="PROTEIN PHLOEM PROTEIN 2-LIKE A10"/>
    <property type="match status" value="1"/>
</dbReference>
<keyword evidence="2" id="KW-1185">Reference proteome</keyword>
<dbReference type="InterPro" id="IPR019141">
    <property type="entry name" value="DUF2045"/>
</dbReference>
<dbReference type="PANTHER" id="PTHR21477">
    <property type="entry name" value="ZGC:172139"/>
    <property type="match status" value="1"/>
</dbReference>
<protein>
    <submittedName>
        <fullName evidence="1">Uncharacterized protein</fullName>
    </submittedName>
</protein>
<dbReference type="AlphaFoldDB" id="A0A2G3ALD7"/>
<dbReference type="EMBL" id="AYRZ02000001">
    <property type="protein sequence ID" value="PHT95051.1"/>
    <property type="molecule type" value="Genomic_DNA"/>
</dbReference>
<dbReference type="Gramene" id="PHT95051">
    <property type="protein sequence ID" value="PHT95051"/>
    <property type="gene ID" value="T459_02933"/>
</dbReference>
<dbReference type="Proteomes" id="UP000222542">
    <property type="component" value="Unassembled WGS sequence"/>
</dbReference>
<accession>A0A2G3ALD7</accession>
<reference evidence="1 2" key="2">
    <citation type="journal article" date="2017" name="Genome Biol.">
        <title>New reference genome sequences of hot pepper reveal the massive evolution of plant disease-resistance genes by retroduplication.</title>
        <authorList>
            <person name="Kim S."/>
            <person name="Park J."/>
            <person name="Yeom S.I."/>
            <person name="Kim Y.M."/>
            <person name="Seo E."/>
            <person name="Kim K.T."/>
            <person name="Kim M.S."/>
            <person name="Lee J.M."/>
            <person name="Cheong K."/>
            <person name="Shin H.S."/>
            <person name="Kim S.B."/>
            <person name="Han K."/>
            <person name="Lee J."/>
            <person name="Park M."/>
            <person name="Lee H.A."/>
            <person name="Lee H.Y."/>
            <person name="Lee Y."/>
            <person name="Oh S."/>
            <person name="Lee J.H."/>
            <person name="Choi E."/>
            <person name="Choi E."/>
            <person name="Lee S.E."/>
            <person name="Jeon J."/>
            <person name="Kim H."/>
            <person name="Choi G."/>
            <person name="Song H."/>
            <person name="Lee J."/>
            <person name="Lee S.C."/>
            <person name="Kwon J.K."/>
            <person name="Lee H.Y."/>
            <person name="Koo N."/>
            <person name="Hong Y."/>
            <person name="Kim R.W."/>
            <person name="Kang W.H."/>
            <person name="Huh J.H."/>
            <person name="Kang B.C."/>
            <person name="Yang T.J."/>
            <person name="Lee Y.H."/>
            <person name="Bennetzen J.L."/>
            <person name="Choi D."/>
        </authorList>
    </citation>
    <scope>NUCLEOTIDE SEQUENCE [LARGE SCALE GENOMIC DNA]</scope>
    <source>
        <strain evidence="2">cv. CM334</strain>
    </source>
</reference>